<reference evidence="1 2" key="1">
    <citation type="journal article" date="2009" name="Nat. Genet.">
        <title>The genome of the cucumber, Cucumis sativus L.</title>
        <authorList>
            <person name="Huang S."/>
            <person name="Li R."/>
            <person name="Zhang Z."/>
            <person name="Li L."/>
            <person name="Gu X."/>
            <person name="Fan W."/>
            <person name="Lucas W.J."/>
            <person name="Wang X."/>
            <person name="Xie B."/>
            <person name="Ni P."/>
            <person name="Ren Y."/>
            <person name="Zhu H."/>
            <person name="Li J."/>
            <person name="Lin K."/>
            <person name="Jin W."/>
            <person name="Fei Z."/>
            <person name="Li G."/>
            <person name="Staub J."/>
            <person name="Kilian A."/>
            <person name="van der Vossen E.A."/>
            <person name="Wu Y."/>
            <person name="Guo J."/>
            <person name="He J."/>
            <person name="Jia Z."/>
            <person name="Ren Y."/>
            <person name="Tian G."/>
            <person name="Lu Y."/>
            <person name="Ruan J."/>
            <person name="Qian W."/>
            <person name="Wang M."/>
            <person name="Huang Q."/>
            <person name="Li B."/>
            <person name="Xuan Z."/>
            <person name="Cao J."/>
            <person name="Asan"/>
            <person name="Wu Z."/>
            <person name="Zhang J."/>
            <person name="Cai Q."/>
            <person name="Bai Y."/>
            <person name="Zhao B."/>
            <person name="Han Y."/>
            <person name="Li Y."/>
            <person name="Li X."/>
            <person name="Wang S."/>
            <person name="Shi Q."/>
            <person name="Liu S."/>
            <person name="Cho W.K."/>
            <person name="Kim J.Y."/>
            <person name="Xu Y."/>
            <person name="Heller-Uszynska K."/>
            <person name="Miao H."/>
            <person name="Cheng Z."/>
            <person name="Zhang S."/>
            <person name="Wu J."/>
            <person name="Yang Y."/>
            <person name="Kang H."/>
            <person name="Li M."/>
            <person name="Liang H."/>
            <person name="Ren X."/>
            <person name="Shi Z."/>
            <person name="Wen M."/>
            <person name="Jian M."/>
            <person name="Yang H."/>
            <person name="Zhang G."/>
            <person name="Yang Z."/>
            <person name="Chen R."/>
            <person name="Liu S."/>
            <person name="Li J."/>
            <person name="Ma L."/>
            <person name="Liu H."/>
            <person name="Zhou Y."/>
            <person name="Zhao J."/>
            <person name="Fang X."/>
            <person name="Li G."/>
            <person name="Fang L."/>
            <person name="Li Y."/>
            <person name="Liu D."/>
            <person name="Zheng H."/>
            <person name="Zhang Y."/>
            <person name="Qin N."/>
            <person name="Li Z."/>
            <person name="Yang G."/>
            <person name="Yang S."/>
            <person name="Bolund L."/>
            <person name="Kristiansen K."/>
            <person name="Zheng H."/>
            <person name="Li S."/>
            <person name="Zhang X."/>
            <person name="Yang H."/>
            <person name="Wang J."/>
            <person name="Sun R."/>
            <person name="Zhang B."/>
            <person name="Jiang S."/>
            <person name="Wang J."/>
            <person name="Du Y."/>
            <person name="Li S."/>
        </authorList>
    </citation>
    <scope>NUCLEOTIDE SEQUENCE [LARGE SCALE GENOMIC DNA]</scope>
    <source>
        <strain evidence="2">cv. 9930</strain>
    </source>
</reference>
<sequence>MKEGRSRQQVQNHETIGQESWCRCLQPLYDWSFPLHIYIYISTGPIINFIVDEYFKGIPNTAQLTF</sequence>
<organism evidence="1 2">
    <name type="scientific">Cucumis sativus</name>
    <name type="common">Cucumber</name>
    <dbReference type="NCBI Taxonomy" id="3659"/>
    <lineage>
        <taxon>Eukaryota</taxon>
        <taxon>Viridiplantae</taxon>
        <taxon>Streptophyta</taxon>
        <taxon>Embryophyta</taxon>
        <taxon>Tracheophyta</taxon>
        <taxon>Spermatophyta</taxon>
        <taxon>Magnoliopsida</taxon>
        <taxon>eudicotyledons</taxon>
        <taxon>Gunneridae</taxon>
        <taxon>Pentapetalae</taxon>
        <taxon>rosids</taxon>
        <taxon>fabids</taxon>
        <taxon>Cucurbitales</taxon>
        <taxon>Cucurbitaceae</taxon>
        <taxon>Benincaseae</taxon>
        <taxon>Cucumis</taxon>
    </lineage>
</organism>
<proteinExistence type="predicted"/>
<reference evidence="1 2" key="3">
    <citation type="journal article" date="2010" name="BMC Genomics">
        <title>Transcriptome sequencing and comparative analysis of cucumber flowers with different sex types.</title>
        <authorList>
            <person name="Guo S."/>
            <person name="Zheng Y."/>
            <person name="Joung J.G."/>
            <person name="Liu S."/>
            <person name="Zhang Z."/>
            <person name="Crasta O.R."/>
            <person name="Sobral B.W."/>
            <person name="Xu Y."/>
            <person name="Huang S."/>
            <person name="Fei Z."/>
        </authorList>
    </citation>
    <scope>NUCLEOTIDE SEQUENCE [LARGE SCALE GENOMIC DNA]</scope>
    <source>
        <strain evidence="2">cv. 9930</strain>
    </source>
</reference>
<dbReference type="Gramene" id="KGN60718">
    <property type="protein sequence ID" value="KGN60718"/>
    <property type="gene ID" value="Csa_2G008095"/>
</dbReference>
<reference evidence="1 2" key="4">
    <citation type="journal article" date="2011" name="BMC Genomics">
        <title>RNA-Seq improves annotation of protein-coding genes in the cucumber genome.</title>
        <authorList>
            <person name="Li Z."/>
            <person name="Zhang Z."/>
            <person name="Yan P."/>
            <person name="Huang S."/>
            <person name="Fei Z."/>
            <person name="Lin K."/>
        </authorList>
    </citation>
    <scope>NUCLEOTIDE SEQUENCE [LARGE SCALE GENOMIC DNA]</scope>
    <source>
        <strain evidence="2">cv. 9930</strain>
    </source>
</reference>
<accession>A0A0A0LG19</accession>
<dbReference type="Proteomes" id="UP000029981">
    <property type="component" value="Chromosome 2"/>
</dbReference>
<dbReference type="EMBL" id="CM002923">
    <property type="protein sequence ID" value="KGN60718.1"/>
    <property type="molecule type" value="Genomic_DNA"/>
</dbReference>
<dbReference type="AlphaFoldDB" id="A0A0A0LG19"/>
<protein>
    <submittedName>
        <fullName evidence="1">Uncharacterized protein</fullName>
    </submittedName>
</protein>
<evidence type="ECO:0000313" key="2">
    <source>
        <dbReference type="Proteomes" id="UP000029981"/>
    </source>
</evidence>
<name>A0A0A0LG19_CUCSA</name>
<evidence type="ECO:0000313" key="1">
    <source>
        <dbReference type="EMBL" id="KGN60718.1"/>
    </source>
</evidence>
<keyword evidence="2" id="KW-1185">Reference proteome</keyword>
<gene>
    <name evidence="1" type="ORF">Csa_2G008095</name>
</gene>
<reference evidence="1 2" key="2">
    <citation type="journal article" date="2009" name="PLoS ONE">
        <title>An integrated genetic and cytogenetic map of the cucumber genome.</title>
        <authorList>
            <person name="Ren Y."/>
            <person name="Zhang Z."/>
            <person name="Liu J."/>
            <person name="Staub J.E."/>
            <person name="Han Y."/>
            <person name="Cheng Z."/>
            <person name="Li X."/>
            <person name="Lu J."/>
            <person name="Miao H."/>
            <person name="Kang H."/>
            <person name="Xie B."/>
            <person name="Gu X."/>
            <person name="Wang X."/>
            <person name="Du Y."/>
            <person name="Jin W."/>
            <person name="Huang S."/>
        </authorList>
    </citation>
    <scope>NUCLEOTIDE SEQUENCE [LARGE SCALE GENOMIC DNA]</scope>
    <source>
        <strain evidence="2">cv. 9930</strain>
    </source>
</reference>